<evidence type="ECO:0000256" key="5">
    <source>
        <dbReference type="ARBA" id="ARBA00023040"/>
    </source>
</evidence>
<evidence type="ECO:0000313" key="11">
    <source>
        <dbReference type="EMBL" id="VFV42493.1"/>
    </source>
</evidence>
<dbReference type="InterPro" id="IPR000276">
    <property type="entry name" value="GPCR_Rhodpsn"/>
</dbReference>
<comment type="subcellular location">
    <subcellularLocation>
        <location evidence="2">Membrane</location>
        <topology evidence="2">Multi-pass membrane protein</topology>
    </subcellularLocation>
</comment>
<dbReference type="GO" id="GO:0004984">
    <property type="term" value="F:olfactory receptor activity"/>
    <property type="evidence" value="ECO:0007669"/>
    <property type="project" value="InterPro"/>
</dbReference>
<keyword evidence="8" id="KW-0807">Transducer</keyword>
<dbReference type="EMBL" id="CAAGRJ010032101">
    <property type="protein sequence ID" value="VFV42493.1"/>
    <property type="molecule type" value="Genomic_DNA"/>
</dbReference>
<keyword evidence="3 9" id="KW-0812">Transmembrane</keyword>
<dbReference type="Gene3D" id="1.20.1070.10">
    <property type="entry name" value="Rhodopsin 7-helix transmembrane proteins"/>
    <property type="match status" value="1"/>
</dbReference>
<dbReference type="GO" id="GO:0016020">
    <property type="term" value="C:membrane"/>
    <property type="evidence" value="ECO:0007669"/>
    <property type="project" value="UniProtKB-SubCell"/>
</dbReference>
<dbReference type="GO" id="GO:0004930">
    <property type="term" value="F:G protein-coupled receptor activity"/>
    <property type="evidence" value="ECO:0007669"/>
    <property type="project" value="UniProtKB-KW"/>
</dbReference>
<feature type="transmembrane region" description="Helical" evidence="9">
    <location>
        <begin position="64"/>
        <end position="85"/>
    </location>
</feature>
<dbReference type="PRINTS" id="PR00237">
    <property type="entry name" value="GPCRRHODOPSN"/>
</dbReference>
<evidence type="ECO:0000256" key="2">
    <source>
        <dbReference type="ARBA" id="ARBA00004141"/>
    </source>
</evidence>
<keyword evidence="12" id="KW-1185">Reference proteome</keyword>
<evidence type="ECO:0000256" key="3">
    <source>
        <dbReference type="ARBA" id="ARBA00022692"/>
    </source>
</evidence>
<feature type="transmembrane region" description="Helical" evidence="9">
    <location>
        <begin position="28"/>
        <end position="52"/>
    </location>
</feature>
<dbReference type="SUPFAM" id="SSF81321">
    <property type="entry name" value="Family A G protein-coupled receptor-like"/>
    <property type="match status" value="1"/>
</dbReference>
<keyword evidence="4 9" id="KW-1133">Transmembrane helix</keyword>
<dbReference type="Pfam" id="PF13853">
    <property type="entry name" value="7tm_4"/>
    <property type="match status" value="1"/>
</dbReference>
<evidence type="ECO:0000256" key="6">
    <source>
        <dbReference type="ARBA" id="ARBA00023136"/>
    </source>
</evidence>
<evidence type="ECO:0000259" key="10">
    <source>
        <dbReference type="PROSITE" id="PS50262"/>
    </source>
</evidence>
<feature type="domain" description="G-protein coupled receptors family 1 profile" evidence="10">
    <location>
        <begin position="43"/>
        <end position="95"/>
    </location>
</feature>
<proteinExistence type="predicted"/>
<organism evidence="11 12">
    <name type="scientific">Lynx pardinus</name>
    <name type="common">Iberian lynx</name>
    <name type="synonym">Felis pardina</name>
    <dbReference type="NCBI Taxonomy" id="191816"/>
    <lineage>
        <taxon>Eukaryota</taxon>
        <taxon>Metazoa</taxon>
        <taxon>Chordata</taxon>
        <taxon>Craniata</taxon>
        <taxon>Vertebrata</taxon>
        <taxon>Euteleostomi</taxon>
        <taxon>Mammalia</taxon>
        <taxon>Eutheria</taxon>
        <taxon>Laurasiatheria</taxon>
        <taxon>Carnivora</taxon>
        <taxon>Feliformia</taxon>
        <taxon>Felidae</taxon>
        <taxon>Felinae</taxon>
        <taxon>Lynx</taxon>
    </lineage>
</organism>
<evidence type="ECO:0000313" key="12">
    <source>
        <dbReference type="Proteomes" id="UP000386466"/>
    </source>
</evidence>
<keyword evidence="5" id="KW-0297">G-protein coupled receptor</keyword>
<evidence type="ECO:0000256" key="4">
    <source>
        <dbReference type="ARBA" id="ARBA00022989"/>
    </source>
</evidence>
<keyword evidence="6 9" id="KW-0472">Membrane</keyword>
<accession>A0A485PEB9</accession>
<gene>
    <name evidence="11" type="ORF">LYPA_23C002616</name>
</gene>
<reference evidence="11 12" key="1">
    <citation type="submission" date="2019-01" db="EMBL/GenBank/DDBJ databases">
        <authorList>
            <person name="Alioto T."/>
            <person name="Alioto T."/>
        </authorList>
    </citation>
    <scope>NUCLEOTIDE SEQUENCE [LARGE SCALE GENOMIC DNA]</scope>
</reference>
<name>A0A485PEB9_LYNPA</name>
<dbReference type="PANTHER" id="PTHR48001">
    <property type="entry name" value="OLFACTORY RECEPTOR"/>
    <property type="match status" value="1"/>
</dbReference>
<dbReference type="Proteomes" id="UP000386466">
    <property type="component" value="Unassembled WGS sequence"/>
</dbReference>
<sequence>MAVEGATLTGVSEFLLLGLSGNRKQQQLLLILFLSMSLVTGLGNLFIVLAIATDSQLHTPTYFFLAKLAFVDICFTSTTIPKMLANLVSGHKGIP</sequence>
<keyword evidence="7 11" id="KW-0675">Receptor</keyword>
<dbReference type="InterPro" id="IPR017452">
    <property type="entry name" value="GPCR_Rhodpsn_7TM"/>
</dbReference>
<evidence type="ECO:0000256" key="9">
    <source>
        <dbReference type="SAM" id="Phobius"/>
    </source>
</evidence>
<evidence type="ECO:0000256" key="8">
    <source>
        <dbReference type="ARBA" id="ARBA00023224"/>
    </source>
</evidence>
<dbReference type="AlphaFoldDB" id="A0A485PEB9"/>
<dbReference type="InterPro" id="IPR000725">
    <property type="entry name" value="Olfact_rcpt"/>
</dbReference>
<protein>
    <submittedName>
        <fullName evidence="11">Olfactory receptor 1f1</fullName>
    </submittedName>
</protein>
<dbReference type="PROSITE" id="PS50262">
    <property type="entry name" value="G_PROTEIN_RECEP_F1_2"/>
    <property type="match status" value="1"/>
</dbReference>
<comment type="function">
    <text evidence="1">Putative odorant or sperm cell receptor.</text>
</comment>
<evidence type="ECO:0000256" key="1">
    <source>
        <dbReference type="ARBA" id="ARBA00003929"/>
    </source>
</evidence>
<evidence type="ECO:0000256" key="7">
    <source>
        <dbReference type="ARBA" id="ARBA00023170"/>
    </source>
</evidence>